<evidence type="ECO:0000256" key="3">
    <source>
        <dbReference type="PROSITE-ProRule" id="PRU00047"/>
    </source>
</evidence>
<dbReference type="InterPro" id="IPR050278">
    <property type="entry name" value="Serine_Prot_S9B/DPPIV"/>
</dbReference>
<proteinExistence type="predicted"/>
<dbReference type="PANTHER" id="PTHR11731:SF21">
    <property type="entry name" value="INACTIVE DIPEPTIDYL PEPTIDASE 10"/>
    <property type="match status" value="1"/>
</dbReference>
<dbReference type="Pfam" id="PF00326">
    <property type="entry name" value="Peptidase_S9"/>
    <property type="match status" value="1"/>
</dbReference>
<accession>A0AAV6RBU3</accession>
<evidence type="ECO:0000256" key="6">
    <source>
        <dbReference type="SAM" id="SignalP"/>
    </source>
</evidence>
<name>A0AAV6RBU3_SOLSE</name>
<evidence type="ECO:0000313" key="9">
    <source>
        <dbReference type="EMBL" id="KAG7501960.1"/>
    </source>
</evidence>
<feature type="chain" id="PRO_5043630466" evidence="6">
    <location>
        <begin position="23"/>
        <end position="1322"/>
    </location>
</feature>
<keyword evidence="10" id="KW-1185">Reference proteome</keyword>
<dbReference type="GO" id="GO:0008076">
    <property type="term" value="C:voltage-gated potassium channel complex"/>
    <property type="evidence" value="ECO:0007669"/>
    <property type="project" value="TreeGrafter"/>
</dbReference>
<keyword evidence="3" id="KW-0479">Metal-binding</keyword>
<dbReference type="PROSITE" id="PS50804">
    <property type="entry name" value="SCAN_BOX"/>
    <property type="match status" value="1"/>
</dbReference>
<dbReference type="InterPro" id="IPR001878">
    <property type="entry name" value="Znf_CCHC"/>
</dbReference>
<keyword evidence="3" id="KW-0863">Zinc-finger</keyword>
<keyword evidence="5" id="KW-1133">Transmembrane helix</keyword>
<dbReference type="GO" id="GO:0003676">
    <property type="term" value="F:nucleic acid binding"/>
    <property type="evidence" value="ECO:0007669"/>
    <property type="project" value="InterPro"/>
</dbReference>
<evidence type="ECO:0000256" key="1">
    <source>
        <dbReference type="ARBA" id="ARBA00004401"/>
    </source>
</evidence>
<dbReference type="Pfam" id="PF00930">
    <property type="entry name" value="DPPIV_N"/>
    <property type="match status" value="1"/>
</dbReference>
<feature type="compositionally biased region" description="Polar residues" evidence="4">
    <location>
        <begin position="169"/>
        <end position="182"/>
    </location>
</feature>
<dbReference type="GO" id="GO:0015459">
    <property type="term" value="F:potassium channel regulator activity"/>
    <property type="evidence" value="ECO:0007669"/>
    <property type="project" value="TreeGrafter"/>
</dbReference>
<keyword evidence="5" id="KW-0472">Membrane</keyword>
<dbReference type="InterPro" id="IPR001375">
    <property type="entry name" value="Peptidase_S9_cat"/>
</dbReference>
<evidence type="ECO:0000256" key="2">
    <source>
        <dbReference type="ARBA" id="ARBA00023180"/>
    </source>
</evidence>
<dbReference type="GO" id="GO:0008270">
    <property type="term" value="F:zinc ion binding"/>
    <property type="evidence" value="ECO:0007669"/>
    <property type="project" value="UniProtKB-KW"/>
</dbReference>
<reference evidence="9 10" key="1">
    <citation type="journal article" date="2021" name="Sci. Rep.">
        <title>Chromosome anchoring in Senegalese sole (Solea senegalensis) reveals sex-associated markers and genome rearrangements in flatfish.</title>
        <authorList>
            <person name="Guerrero-Cozar I."/>
            <person name="Gomez-Garrido J."/>
            <person name="Berbel C."/>
            <person name="Martinez-Blanch J.F."/>
            <person name="Alioto T."/>
            <person name="Claros M.G."/>
            <person name="Gagnaire P.A."/>
            <person name="Manchado M."/>
        </authorList>
    </citation>
    <scope>NUCLEOTIDE SEQUENCE [LARGE SCALE GENOMIC DNA]</scope>
    <source>
        <strain evidence="9">Sse05_10M</strain>
    </source>
</reference>
<dbReference type="Proteomes" id="UP000693946">
    <property type="component" value="Linkage Group LG2"/>
</dbReference>
<keyword evidence="3" id="KW-0862">Zinc</keyword>
<dbReference type="InterPro" id="IPR003309">
    <property type="entry name" value="SCAN_dom"/>
</dbReference>
<evidence type="ECO:0000259" key="8">
    <source>
        <dbReference type="PROSITE" id="PS50804"/>
    </source>
</evidence>
<feature type="region of interest" description="Disordered" evidence="4">
    <location>
        <begin position="142"/>
        <end position="182"/>
    </location>
</feature>
<evidence type="ECO:0000313" key="10">
    <source>
        <dbReference type="Proteomes" id="UP000693946"/>
    </source>
</evidence>
<dbReference type="GO" id="GO:0008236">
    <property type="term" value="F:serine-type peptidase activity"/>
    <property type="evidence" value="ECO:0007669"/>
    <property type="project" value="InterPro"/>
</dbReference>
<organism evidence="9 10">
    <name type="scientific">Solea senegalensis</name>
    <name type="common">Senegalese sole</name>
    <dbReference type="NCBI Taxonomy" id="28829"/>
    <lineage>
        <taxon>Eukaryota</taxon>
        <taxon>Metazoa</taxon>
        <taxon>Chordata</taxon>
        <taxon>Craniata</taxon>
        <taxon>Vertebrata</taxon>
        <taxon>Euteleostomi</taxon>
        <taxon>Actinopterygii</taxon>
        <taxon>Neopterygii</taxon>
        <taxon>Teleostei</taxon>
        <taxon>Neoteleostei</taxon>
        <taxon>Acanthomorphata</taxon>
        <taxon>Carangaria</taxon>
        <taxon>Pleuronectiformes</taxon>
        <taxon>Pleuronectoidei</taxon>
        <taxon>Soleidae</taxon>
        <taxon>Solea</taxon>
    </lineage>
</organism>
<dbReference type="InterPro" id="IPR002469">
    <property type="entry name" value="Peptidase_S9B_N"/>
</dbReference>
<evidence type="ECO:0000256" key="4">
    <source>
        <dbReference type="SAM" id="MobiDB-lite"/>
    </source>
</evidence>
<gene>
    <name evidence="9" type="ORF">JOB18_010361</name>
</gene>
<dbReference type="CDD" id="cd07936">
    <property type="entry name" value="SCAN"/>
    <property type="match status" value="1"/>
</dbReference>
<dbReference type="SMART" id="SM00431">
    <property type="entry name" value="SCAN"/>
    <property type="match status" value="1"/>
</dbReference>
<evidence type="ECO:0000256" key="5">
    <source>
        <dbReference type="SAM" id="Phobius"/>
    </source>
</evidence>
<dbReference type="Pfam" id="PF02023">
    <property type="entry name" value="SCAN"/>
    <property type="match status" value="1"/>
</dbReference>
<dbReference type="FunFam" id="3.40.50.1820:FF:000003">
    <property type="entry name" value="Dipeptidyl peptidase 4"/>
    <property type="match status" value="1"/>
</dbReference>
<feature type="domain" description="SCAN box" evidence="8">
    <location>
        <begin position="58"/>
        <end position="132"/>
    </location>
</feature>
<dbReference type="PROSITE" id="PS50158">
    <property type="entry name" value="ZF_CCHC"/>
    <property type="match status" value="1"/>
</dbReference>
<feature type="domain" description="CCHC-type" evidence="7">
    <location>
        <begin position="191"/>
        <end position="205"/>
    </location>
</feature>
<protein>
    <submittedName>
        <fullName evidence="9">Inactive dipeptidyl peptidase 10-like</fullName>
    </submittedName>
</protein>
<evidence type="ECO:0000259" key="7">
    <source>
        <dbReference type="PROSITE" id="PS50158"/>
    </source>
</evidence>
<sequence>MARTWKWPAAEWACRLVPLLSGKALEAYSAMDEEKAHCYYDLKAALLVKFDISPETYRQQFRFLSVPSGENPTEIYHRLRGLYRRWIGPEQHTKEEIGEVIILEQLLRVVPPEVRTWVKEHEPTDGHSAAKLALQYLNARRGGPAKRPTAQRPMFQPSQPRPTRREATNQEFQGTASSAPNQQGAGKELVCYYCQQAGHKASLCPLRRAKLTGACYAPRPEVAEGTVKLQRYKMVTVNGHEVTALLDSGSFMSLVRQDLVPLSAIDYSQQQDIVCVHGDKHPYPTAEVTVTIDEQPYLLTVGVVERLSSAALLGWDVPTLLDMLLGDRPVETDFGKTGEGEIKISCPVVTRAQIKAGVQPLPDLDSSLWDGDSQESRKIDSDVLLLPDFDSSLCESSIKDLKKSCRQRRFEKHLSEKGILQFVLEMSEQLAKYQEEAEVNLYKAQKSQKICYDQQARHHQVPVKVLLAMKVNDEEEPDTGPETSRASSDPVLVHLRPDRAAQLLQVFSEFPSLFAANPGRTALVEHRIRLKEGQPIRQRPYRVPQQLDIGPIGADRNWKGIGISLLVILVVLSLIGMSIVLLSKDDGGKHLGSQLTLEDLFQRNFQIHDPHAKWISGEEIIFRNWDGDVLKMSIHSNETGVLLKNATFATFKASKFAVSPDQNFVLLGYDVKQVYQYSFLASYLIYNLHTREVRELNPPEVSNSVLQFASWGVQGQQLIYIFENNIYYQTDVQSSSWRFTSSGHEGTVFNGIADWLYEEEVLHSQVTHWWSPDGSRLAYLTINDSLVPNMLLPHFTGSLYPRGKEYPYPKMDQNNPIVKLHVVALDGSSLTTEMRPPDSFEKSDYYITMVKWATRDKLSVRWVNRAQNLSILSLCIVTTGDCTKKHVMTSDKWLDRQNEEPVFSGDCTTFFITIPLKHGDSGTFNHITMISNEFEGQEVSLRHLTSGSWEVSEILAYDKTTKTIYFLSTEEGPTQRQMYRVSTVEPFLKECLTCSLFKSKCTYYEAHFSPDNHHVILNCRGPGIPQSSLHKLSDMNKHMPFEINTVLKNALVNRTMPKWERRTIQINNFAFNLELIVPVDLDETNHYPLLLILDRTPGGQGVSDCFSLSWDTVLVSSDKVIVARLDGRGSGFQGQRILHELHGSLGTVDVQDQITVVERLIRLPYIDENRVGVYGKAYGGFVSSLLLLSHSSVFKCGIAVAPITNWRLYGSTAEKYFGSPVKEDHKYQISSMLSNITTLSPLKFLIIHGTADATVHFQHSAELVKLMSASNVNYSLQIFPDEGHKFASTKSQYYMSSSVLTFFRSCFQEDEDFALLMSKEDD</sequence>
<keyword evidence="2" id="KW-0325">Glycoprotein</keyword>
<dbReference type="GO" id="GO:0006508">
    <property type="term" value="P:proteolysis"/>
    <property type="evidence" value="ECO:0007669"/>
    <property type="project" value="InterPro"/>
</dbReference>
<keyword evidence="6" id="KW-0732">Signal</keyword>
<feature type="signal peptide" evidence="6">
    <location>
        <begin position="1"/>
        <end position="22"/>
    </location>
</feature>
<dbReference type="PANTHER" id="PTHR11731">
    <property type="entry name" value="PROTEASE FAMILY S9B,C DIPEPTIDYL-PEPTIDASE IV-RELATED"/>
    <property type="match status" value="1"/>
</dbReference>
<comment type="subcellular location">
    <subcellularLocation>
        <location evidence="1">Cell membrane</location>
        <topology evidence="1">Single-pass type II membrane protein</topology>
    </subcellularLocation>
</comment>
<dbReference type="GO" id="GO:1901379">
    <property type="term" value="P:regulation of potassium ion transmembrane transport"/>
    <property type="evidence" value="ECO:0007669"/>
    <property type="project" value="TreeGrafter"/>
</dbReference>
<comment type="caution">
    <text evidence="9">The sequence shown here is derived from an EMBL/GenBank/DDBJ whole genome shotgun (WGS) entry which is preliminary data.</text>
</comment>
<dbReference type="EMBL" id="JAGKHQ010000012">
    <property type="protein sequence ID" value="KAG7501960.1"/>
    <property type="molecule type" value="Genomic_DNA"/>
</dbReference>
<keyword evidence="5" id="KW-0812">Transmembrane</keyword>
<feature type="transmembrane region" description="Helical" evidence="5">
    <location>
        <begin position="561"/>
        <end position="582"/>
    </location>
</feature>